<comment type="subcellular location">
    <subcellularLocation>
        <location evidence="2">Cell membrane</location>
        <topology evidence="2">Single-pass type II membrane protein</topology>
    </subcellularLocation>
    <subcellularLocation>
        <location evidence="7">Membrane</location>
        <topology evidence="7">Single-pass type II membrane protein</topology>
    </subcellularLocation>
</comment>
<dbReference type="GO" id="GO:0004252">
    <property type="term" value="F:serine-type endopeptidase activity"/>
    <property type="evidence" value="ECO:0007669"/>
    <property type="project" value="InterPro"/>
</dbReference>
<organism evidence="9 10">
    <name type="scientific">Caldicellulosiruptor changbaiensis</name>
    <dbReference type="NCBI Taxonomy" id="1222016"/>
    <lineage>
        <taxon>Bacteria</taxon>
        <taxon>Bacillati</taxon>
        <taxon>Bacillota</taxon>
        <taxon>Bacillota incertae sedis</taxon>
        <taxon>Caldicellulosiruptorales</taxon>
        <taxon>Caldicellulosiruptoraceae</taxon>
        <taxon>Caldicellulosiruptor</taxon>
    </lineage>
</organism>
<keyword evidence="5 7" id="KW-0378">Hydrolase</keyword>
<dbReference type="PRINTS" id="PR00727">
    <property type="entry name" value="LEADERPTASE"/>
</dbReference>
<dbReference type="CDD" id="cd06530">
    <property type="entry name" value="S26_SPase_I"/>
    <property type="match status" value="1"/>
</dbReference>
<evidence type="ECO:0000256" key="6">
    <source>
        <dbReference type="PIRSR" id="PIRSR600223-1"/>
    </source>
</evidence>
<dbReference type="NCBIfam" id="TIGR02227">
    <property type="entry name" value="sigpep_I_bact"/>
    <property type="match status" value="1"/>
</dbReference>
<dbReference type="EC" id="3.4.21.89" evidence="4 7"/>
<dbReference type="EMBL" id="CP034791">
    <property type="protein sequence ID" value="AZT90552.1"/>
    <property type="molecule type" value="Genomic_DNA"/>
</dbReference>
<protein>
    <recommendedName>
        <fullName evidence="4 7">Signal peptidase I</fullName>
        <ecNumber evidence="4 7">3.4.21.89</ecNumber>
    </recommendedName>
</protein>
<dbReference type="GO" id="GO:0009003">
    <property type="term" value="F:signal peptidase activity"/>
    <property type="evidence" value="ECO:0007669"/>
    <property type="project" value="UniProtKB-EC"/>
</dbReference>
<evidence type="ECO:0000313" key="10">
    <source>
        <dbReference type="Proteomes" id="UP000282930"/>
    </source>
</evidence>
<accession>A0A3T0D6M2</accession>
<name>A0A3T0D6M2_9FIRM</name>
<dbReference type="PROSITE" id="PS00760">
    <property type="entry name" value="SPASE_I_2"/>
    <property type="match status" value="1"/>
</dbReference>
<gene>
    <name evidence="9" type="primary">lepB</name>
    <name evidence="9" type="ORF">ELD05_07770</name>
</gene>
<dbReference type="PROSITE" id="PS00761">
    <property type="entry name" value="SPASE_I_3"/>
    <property type="match status" value="1"/>
</dbReference>
<dbReference type="InterPro" id="IPR019533">
    <property type="entry name" value="Peptidase_S26"/>
</dbReference>
<reference evidence="9 10" key="1">
    <citation type="submission" date="2018-12" db="EMBL/GenBank/DDBJ databases">
        <title>Genome sequence from the cellulolytic species, Caldicellulosiruptor changbaiensis.</title>
        <authorList>
            <person name="Blumer-Schuette S.E."/>
            <person name="Mendoza C."/>
        </authorList>
    </citation>
    <scope>NUCLEOTIDE SEQUENCE [LARGE SCALE GENOMIC DNA]</scope>
    <source>
        <strain evidence="9 10">CBS-Z</strain>
    </source>
</reference>
<evidence type="ECO:0000256" key="1">
    <source>
        <dbReference type="ARBA" id="ARBA00000677"/>
    </source>
</evidence>
<keyword evidence="7" id="KW-0472">Membrane</keyword>
<keyword evidence="7" id="KW-1133">Transmembrane helix</keyword>
<comment type="similarity">
    <text evidence="3 7">Belongs to the peptidase S26 family.</text>
</comment>
<dbReference type="Gene3D" id="2.10.109.10">
    <property type="entry name" value="Umud Fragment, subunit A"/>
    <property type="match status" value="1"/>
</dbReference>
<dbReference type="InterPro" id="IPR019758">
    <property type="entry name" value="Pept_S26A_signal_pept_1_CS"/>
</dbReference>
<feature type="domain" description="Peptidase S26" evidence="8">
    <location>
        <begin position="19"/>
        <end position="176"/>
    </location>
</feature>
<dbReference type="Pfam" id="PF10502">
    <property type="entry name" value="Peptidase_S26"/>
    <property type="match status" value="1"/>
</dbReference>
<dbReference type="InterPro" id="IPR036286">
    <property type="entry name" value="LexA/Signal_pep-like_sf"/>
</dbReference>
<proteinExistence type="inferred from homology"/>
<dbReference type="Proteomes" id="UP000282930">
    <property type="component" value="Chromosome"/>
</dbReference>
<dbReference type="PANTHER" id="PTHR43390:SF1">
    <property type="entry name" value="CHLOROPLAST PROCESSING PEPTIDASE"/>
    <property type="match status" value="1"/>
</dbReference>
<evidence type="ECO:0000256" key="2">
    <source>
        <dbReference type="ARBA" id="ARBA00004401"/>
    </source>
</evidence>
<dbReference type="KEGG" id="ccha:ELD05_07770"/>
<keyword evidence="7" id="KW-0645">Protease</keyword>
<dbReference type="AlphaFoldDB" id="A0A3T0D6M2"/>
<feature type="active site" evidence="6">
    <location>
        <position position="94"/>
    </location>
</feature>
<evidence type="ECO:0000256" key="7">
    <source>
        <dbReference type="RuleBase" id="RU362042"/>
    </source>
</evidence>
<feature type="active site" evidence="6">
    <location>
        <position position="49"/>
    </location>
</feature>
<dbReference type="InterPro" id="IPR019757">
    <property type="entry name" value="Pept_S26A_signal_pept_1_Lys-AS"/>
</dbReference>
<comment type="catalytic activity">
    <reaction evidence="1 7">
        <text>Cleavage of hydrophobic, N-terminal signal or leader sequences from secreted and periplasmic proteins.</text>
        <dbReference type="EC" id="3.4.21.89"/>
    </reaction>
</comment>
<sequence length="185" mass="21506">MKMEEQTLKLQNKVLKEAIEWILWIGGAVLVALILRTYVFSLVIVPTGSMLNTIQLNDRLFVYKLGYALHIQDVKRGDIVVFKYPDDRKTLYVKRVIGLPGDTIEIKDGVLYINGKVYKENYLKEPMVGSFGPYKVPPGHYFMMGDNRNDSHDSRFWEHKYVPRDDIIGKVEFRIWPLSRIGIVK</sequence>
<dbReference type="GO" id="GO:0006465">
    <property type="term" value="P:signal peptide processing"/>
    <property type="evidence" value="ECO:0007669"/>
    <property type="project" value="InterPro"/>
</dbReference>
<dbReference type="RefSeq" id="WP_127351976.1">
    <property type="nucleotide sequence ID" value="NZ_CP034791.1"/>
</dbReference>
<keyword evidence="7" id="KW-0812">Transmembrane</keyword>
<evidence type="ECO:0000256" key="3">
    <source>
        <dbReference type="ARBA" id="ARBA00009370"/>
    </source>
</evidence>
<evidence type="ECO:0000256" key="4">
    <source>
        <dbReference type="ARBA" id="ARBA00013208"/>
    </source>
</evidence>
<dbReference type="GO" id="GO:0005886">
    <property type="term" value="C:plasma membrane"/>
    <property type="evidence" value="ECO:0007669"/>
    <property type="project" value="UniProtKB-SubCell"/>
</dbReference>
<dbReference type="SUPFAM" id="SSF51306">
    <property type="entry name" value="LexA/Signal peptidase"/>
    <property type="match status" value="1"/>
</dbReference>
<dbReference type="InterPro" id="IPR000223">
    <property type="entry name" value="Pept_S26A_signal_pept_1"/>
</dbReference>
<evidence type="ECO:0000256" key="5">
    <source>
        <dbReference type="ARBA" id="ARBA00022801"/>
    </source>
</evidence>
<dbReference type="PANTHER" id="PTHR43390">
    <property type="entry name" value="SIGNAL PEPTIDASE I"/>
    <property type="match status" value="1"/>
</dbReference>
<evidence type="ECO:0000259" key="8">
    <source>
        <dbReference type="Pfam" id="PF10502"/>
    </source>
</evidence>
<feature type="transmembrane region" description="Helical" evidence="7">
    <location>
        <begin position="21"/>
        <end position="45"/>
    </location>
</feature>
<keyword evidence="10" id="KW-1185">Reference proteome</keyword>
<evidence type="ECO:0000313" key="9">
    <source>
        <dbReference type="EMBL" id="AZT90552.1"/>
    </source>
</evidence>